<dbReference type="PANTHER" id="PTHR36091:SF1">
    <property type="entry name" value="ALTERED INHERITANCE OF MITOCHONDRIA PROTEIN 9, MITOCHONDRIAL"/>
    <property type="match status" value="1"/>
</dbReference>
<evidence type="ECO:0000256" key="4">
    <source>
        <dbReference type="ARBA" id="ARBA00022946"/>
    </source>
</evidence>
<dbReference type="EMBL" id="VDMD01000035">
    <property type="protein sequence ID" value="TRM58484.1"/>
    <property type="molecule type" value="Genomic_DNA"/>
</dbReference>
<keyword evidence="5" id="KW-0496">Mitochondrion</keyword>
<dbReference type="Proteomes" id="UP000320762">
    <property type="component" value="Unassembled WGS sequence"/>
</dbReference>
<evidence type="ECO:0000256" key="3">
    <source>
        <dbReference type="ARBA" id="ARBA00016197"/>
    </source>
</evidence>
<dbReference type="InterPro" id="IPR011009">
    <property type="entry name" value="Kinase-like_dom_sf"/>
</dbReference>
<gene>
    <name evidence="7" type="ORF">BD626DRAFT_183195</name>
</gene>
<dbReference type="SUPFAM" id="SSF56112">
    <property type="entry name" value="Protein kinase-like (PK-like)"/>
    <property type="match status" value="1"/>
</dbReference>
<evidence type="ECO:0000256" key="5">
    <source>
        <dbReference type="ARBA" id="ARBA00023128"/>
    </source>
</evidence>
<evidence type="ECO:0000313" key="7">
    <source>
        <dbReference type="EMBL" id="TRM58484.1"/>
    </source>
</evidence>
<evidence type="ECO:0000256" key="2">
    <source>
        <dbReference type="ARBA" id="ARBA00005543"/>
    </source>
</evidence>
<comment type="subcellular location">
    <subcellularLocation>
        <location evidence="1">Mitochondrion</location>
    </subcellularLocation>
</comment>
<evidence type="ECO:0000256" key="6">
    <source>
        <dbReference type="ARBA" id="ARBA00031849"/>
    </source>
</evidence>
<dbReference type="GO" id="GO:0005739">
    <property type="term" value="C:mitochondrion"/>
    <property type="evidence" value="ECO:0007669"/>
    <property type="project" value="UniProtKB-SubCell"/>
</dbReference>
<proteinExistence type="inferred from homology"/>
<keyword evidence="4" id="KW-0809">Transit peptide</keyword>
<dbReference type="AlphaFoldDB" id="A0A550C107"/>
<sequence length="598" mass="68219">MFLTRVLRASRSQCSPLSFPRHGLLPPSLRRSLAPLPRPWKIQHMRAHSLAQYNEQDLFSMTTCRWIYNEKQQLAHRYVPFNVNALIDIAVRSADATQCVSFKKISEGMTDRVSELKFDNDIEYIVKIPFPFAGPKHLGTASEVATIDFIRSEFRIPAPAVRAWASHSEETPVGTEYIMYERLPGTSLSDYDKNDFPVHEDPYIRVLNIVKLIESQMTRRGFSQVGSIYYKEDVPQHLRDRPLYSNPHDESVNSGRFRIGPIVDPEFWRSGRWSLNIDRGPWPDDRAYMEALGACARASVEAGLDLDPDDIYSRLISIYEELVPHMSPMRTVKSLWHPNLHADNIIVDGEINVEDRGADTFVLSGITGWEEATVLPYYLHYEVPRAYSFVPEEETLVQYAADGTPKLADGYEDLTDRAAADYALRRAWRAYEHEITIRTYDVQLAKDMYGTEGANVLRLATEPVTVITRGGYSVAPIARSIEVLHSIWNALVGVDESRQPLVAFPPALSDEDKRWIEEEEARIDRMVAMGGSVLDRLGLQWMDEGLVPVEKYEEAKKTVEDARRAALAAAPSEEERQRIAQEWPFQDGKYAFSADRCW</sequence>
<keyword evidence="8" id="KW-1185">Reference proteome</keyword>
<dbReference type="PANTHER" id="PTHR36091">
    <property type="entry name" value="ALTERED INHERITANCE OF MITOCHONDRIA PROTEIN 9, MITOCHONDRIAL"/>
    <property type="match status" value="1"/>
</dbReference>
<comment type="caution">
    <text evidence="7">The sequence shown here is derived from an EMBL/GenBank/DDBJ whole genome shotgun (WGS) entry which is preliminary data.</text>
</comment>
<evidence type="ECO:0000256" key="1">
    <source>
        <dbReference type="ARBA" id="ARBA00004173"/>
    </source>
</evidence>
<comment type="similarity">
    <text evidence="2">Belongs to the AIM9 family.</text>
</comment>
<protein>
    <recommendedName>
        <fullName evidence="3">Altered inheritance of mitochondria protein 9, mitochondrial</fullName>
    </recommendedName>
    <alternativeName>
        <fullName evidence="6">Found in mitochondrial proteome protein 29</fullName>
    </alternativeName>
</protein>
<organism evidence="7 8">
    <name type="scientific">Schizophyllum amplum</name>
    <dbReference type="NCBI Taxonomy" id="97359"/>
    <lineage>
        <taxon>Eukaryota</taxon>
        <taxon>Fungi</taxon>
        <taxon>Dikarya</taxon>
        <taxon>Basidiomycota</taxon>
        <taxon>Agaricomycotina</taxon>
        <taxon>Agaricomycetes</taxon>
        <taxon>Agaricomycetidae</taxon>
        <taxon>Agaricales</taxon>
        <taxon>Schizophyllaceae</taxon>
        <taxon>Schizophyllum</taxon>
    </lineage>
</organism>
<dbReference type="OrthoDB" id="2831558at2759"/>
<name>A0A550C107_9AGAR</name>
<dbReference type="InterPro" id="IPR051035">
    <property type="entry name" value="Mito_inheritance_9"/>
</dbReference>
<reference evidence="7 8" key="1">
    <citation type="journal article" date="2019" name="New Phytol.">
        <title>Comparative genomics reveals unique wood-decay strategies and fruiting body development in the Schizophyllaceae.</title>
        <authorList>
            <person name="Almasi E."/>
            <person name="Sahu N."/>
            <person name="Krizsan K."/>
            <person name="Balint B."/>
            <person name="Kovacs G.M."/>
            <person name="Kiss B."/>
            <person name="Cseklye J."/>
            <person name="Drula E."/>
            <person name="Henrissat B."/>
            <person name="Nagy I."/>
            <person name="Chovatia M."/>
            <person name="Adam C."/>
            <person name="LaButti K."/>
            <person name="Lipzen A."/>
            <person name="Riley R."/>
            <person name="Grigoriev I.V."/>
            <person name="Nagy L.G."/>
        </authorList>
    </citation>
    <scope>NUCLEOTIDE SEQUENCE [LARGE SCALE GENOMIC DNA]</scope>
    <source>
        <strain evidence="7 8">NL-1724</strain>
    </source>
</reference>
<evidence type="ECO:0000313" key="8">
    <source>
        <dbReference type="Proteomes" id="UP000320762"/>
    </source>
</evidence>
<accession>A0A550C107</accession>